<dbReference type="SUPFAM" id="SSF56112">
    <property type="entry name" value="Protein kinase-like (PK-like)"/>
    <property type="match status" value="1"/>
</dbReference>
<evidence type="ECO:0000313" key="4">
    <source>
        <dbReference type="EMBL" id="KAF7359309.1"/>
    </source>
</evidence>
<evidence type="ECO:0000256" key="2">
    <source>
        <dbReference type="SAM" id="Phobius"/>
    </source>
</evidence>
<feature type="transmembrane region" description="Helical" evidence="2">
    <location>
        <begin position="104"/>
        <end position="123"/>
    </location>
</feature>
<dbReference type="InterPro" id="IPR000719">
    <property type="entry name" value="Prot_kinase_dom"/>
</dbReference>
<dbReference type="PANTHER" id="PTHR44329">
    <property type="entry name" value="SERINE/THREONINE-PROTEIN KINASE TNNI3K-RELATED"/>
    <property type="match status" value="1"/>
</dbReference>
<keyword evidence="2" id="KW-0812">Transmembrane</keyword>
<dbReference type="PROSITE" id="PS00109">
    <property type="entry name" value="PROTEIN_KINASE_TYR"/>
    <property type="match status" value="1"/>
</dbReference>
<dbReference type="OrthoDB" id="4062651at2759"/>
<feature type="transmembrane region" description="Helical" evidence="2">
    <location>
        <begin position="42"/>
        <end position="68"/>
    </location>
</feature>
<dbReference type="EMBL" id="JACAZH010000009">
    <property type="protein sequence ID" value="KAF7359309.1"/>
    <property type="molecule type" value="Genomic_DNA"/>
</dbReference>
<dbReference type="Gene3D" id="1.10.510.10">
    <property type="entry name" value="Transferase(Phosphotransferase) domain 1"/>
    <property type="match status" value="1"/>
</dbReference>
<comment type="caution">
    <text evidence="4">The sequence shown here is derived from an EMBL/GenBank/DDBJ whole genome shotgun (WGS) entry which is preliminary data.</text>
</comment>
<dbReference type="Proteomes" id="UP000623467">
    <property type="component" value="Unassembled WGS sequence"/>
</dbReference>
<feature type="transmembrane region" description="Helical" evidence="2">
    <location>
        <begin position="74"/>
        <end position="92"/>
    </location>
</feature>
<sequence>MRFRLSPRVYSYIWIPAAFVPTLLAGYTCYRLDKDRSGSGLIIFLLFVLSIGLRFWQFLSAWLGWYFTAEIYDLWRILFLVLLSLTTILYVLLSTTSGLPCSQWIGLTILSNIVIWLVERYSVGHIEFQQYMLGKKIIECLRQIAVRDSIGFHDFYAAWARILSPFFPFFKALRVSWSRSIRVILRVTGPIALLDDDDDDNNEEDNTAALDLEPGTSSSASGPGSTSRARVRVSLNLPAQFSSNLTHWSLLGPEWHSAKALWVTADSPRVRDRIVHTALEHFRMGSRISSASTSDDLPEIQTTTAEVHVVDVSGAHSVVWPLIHGLALVSAAYRNEIAKNPPKILSETYGLYRFSGCFDVTTWNPKPGYYYDEGDGGGKKVIRDFFIRPLQSVEKESNKKRKAKSKKRKRATILNDVDLELGAAGLEEDYLEATGMQMPRGLLIIHGLRDEHAEELYALIGAIQHKLDSNVARSLGFVIVSTPALLRRIAEKHERVLDRVCTMYVPHLGDSPLIYSGIEPSPPMLYENIFHLLVEGLHRLGGADAERIWPRVLQLSEESAAWRLQLEESLPLLSTQSIFAKVFRALKDRKEITECLAEMPQNTRSQKSKKMQADDIKIASVLQELFVMNTYRNELADVPEEHAVAVLNLTHILLDSGGLPQIPNWNQFSRRAHRLLNTLAMSLDAFPEELSVSADVLLSQHPVKTGGFGDVYRGRYTDSDGKQHEIALKVLRIFDSGQTKEQRRMLYEKFTKEALMWHYLKHPNVVPFLGVDSTTFPSPRRAMVSPWMAQGSVLKYVSDPENSPVGPYAIDLAWKFLHSLNVIHGDLCGRNILINDDGEACLADFGLTGFIESDTTNKEGSTRRGSARWMSPELLCPPPPESHFKRTTASDIWAFGCVCCEIWTEGTVEPFNHFVQDIGIVLAFSKHAYTEKDPAPNTAEQPYRECPADQAGNVMPDRLWALLQWCWKFDAAGRPSADLIADKLGEMNLRKRRNQTKVNGGGAGGASRSDSADARARVASPTSATDDDNNDAHWATAAPSGADSSDEELISLTSSTSRAKGKQQEHISLRTTQSPPPSSESPITDPADTVIVRFGALPEDDTALTFDAGHEDVDFLSILEGLTERLCRHGALAEPLAVYRNRVDSAYLDLRFKTAMEANNFAMTWTVHRFAPYLECEAFLADAV</sequence>
<dbReference type="AlphaFoldDB" id="A0A8H6YHX9"/>
<feature type="domain" description="Protein kinase" evidence="3">
    <location>
        <begin position="697"/>
        <end position="989"/>
    </location>
</feature>
<evidence type="ECO:0000256" key="1">
    <source>
        <dbReference type="SAM" id="MobiDB-lite"/>
    </source>
</evidence>
<feature type="region of interest" description="Disordered" evidence="1">
    <location>
        <begin position="991"/>
        <end position="1085"/>
    </location>
</feature>
<dbReference type="InterPro" id="IPR051681">
    <property type="entry name" value="Ser/Thr_Kinases-Pseudokinases"/>
</dbReference>
<name>A0A8H6YHX9_9AGAR</name>
<dbReference type="InterPro" id="IPR001245">
    <property type="entry name" value="Ser-Thr/Tyr_kinase_cat_dom"/>
</dbReference>
<evidence type="ECO:0000259" key="3">
    <source>
        <dbReference type="PROSITE" id="PS50011"/>
    </source>
</evidence>
<dbReference type="GO" id="GO:0004674">
    <property type="term" value="F:protein serine/threonine kinase activity"/>
    <property type="evidence" value="ECO:0007669"/>
    <property type="project" value="TreeGrafter"/>
</dbReference>
<feature type="compositionally biased region" description="Low complexity" evidence="1">
    <location>
        <begin position="207"/>
        <end position="227"/>
    </location>
</feature>
<dbReference type="GO" id="GO:0005524">
    <property type="term" value="F:ATP binding"/>
    <property type="evidence" value="ECO:0007669"/>
    <property type="project" value="InterPro"/>
</dbReference>
<protein>
    <submittedName>
        <fullName evidence="4">Serine/threonine-protein kinase STY8</fullName>
    </submittedName>
</protein>
<keyword evidence="5" id="KW-1185">Reference proteome</keyword>
<reference evidence="4" key="1">
    <citation type="submission" date="2020-05" db="EMBL/GenBank/DDBJ databases">
        <title>Mycena genomes resolve the evolution of fungal bioluminescence.</title>
        <authorList>
            <person name="Tsai I.J."/>
        </authorList>
    </citation>
    <scope>NUCLEOTIDE SEQUENCE</scope>
    <source>
        <strain evidence="4">160909Yilan</strain>
    </source>
</reference>
<dbReference type="InterPro" id="IPR011009">
    <property type="entry name" value="Kinase-like_dom_sf"/>
</dbReference>
<evidence type="ECO:0000313" key="5">
    <source>
        <dbReference type="Proteomes" id="UP000623467"/>
    </source>
</evidence>
<feature type="compositionally biased region" description="Acidic residues" evidence="1">
    <location>
        <begin position="196"/>
        <end position="206"/>
    </location>
</feature>
<accession>A0A8H6YHX9</accession>
<organism evidence="4 5">
    <name type="scientific">Mycena sanguinolenta</name>
    <dbReference type="NCBI Taxonomy" id="230812"/>
    <lineage>
        <taxon>Eukaryota</taxon>
        <taxon>Fungi</taxon>
        <taxon>Dikarya</taxon>
        <taxon>Basidiomycota</taxon>
        <taxon>Agaricomycotina</taxon>
        <taxon>Agaricomycetes</taxon>
        <taxon>Agaricomycetidae</taxon>
        <taxon>Agaricales</taxon>
        <taxon>Marasmiineae</taxon>
        <taxon>Mycenaceae</taxon>
        <taxon>Mycena</taxon>
    </lineage>
</organism>
<feature type="region of interest" description="Disordered" evidence="1">
    <location>
        <begin position="196"/>
        <end position="227"/>
    </location>
</feature>
<keyword evidence="2" id="KW-1133">Transmembrane helix</keyword>
<keyword evidence="2" id="KW-0472">Membrane</keyword>
<dbReference type="Pfam" id="PF07714">
    <property type="entry name" value="PK_Tyr_Ser-Thr"/>
    <property type="match status" value="1"/>
</dbReference>
<keyword evidence="4" id="KW-0418">Kinase</keyword>
<dbReference type="InterPro" id="IPR008266">
    <property type="entry name" value="Tyr_kinase_AS"/>
</dbReference>
<keyword evidence="4" id="KW-0808">Transferase</keyword>
<dbReference type="PROSITE" id="PS50011">
    <property type="entry name" value="PROTEIN_KINASE_DOM"/>
    <property type="match status" value="1"/>
</dbReference>
<proteinExistence type="predicted"/>
<gene>
    <name evidence="4" type="ORF">MSAN_01273300</name>
</gene>
<feature type="transmembrane region" description="Helical" evidence="2">
    <location>
        <begin position="12"/>
        <end position="30"/>
    </location>
</feature>